<feature type="domain" description="HTH araC/xylS-type" evidence="5">
    <location>
        <begin position="151"/>
        <end position="251"/>
    </location>
</feature>
<organism evidence="6 7">
    <name type="scientific">Roseateles agri</name>
    <dbReference type="NCBI Taxonomy" id="3098619"/>
    <lineage>
        <taxon>Bacteria</taxon>
        <taxon>Pseudomonadati</taxon>
        <taxon>Pseudomonadota</taxon>
        <taxon>Betaproteobacteria</taxon>
        <taxon>Burkholderiales</taxon>
        <taxon>Sphaerotilaceae</taxon>
        <taxon>Roseateles</taxon>
    </lineage>
</organism>
<keyword evidence="1" id="KW-0805">Transcription regulation</keyword>
<dbReference type="CDD" id="cd06124">
    <property type="entry name" value="cupin_NimR-like_N"/>
    <property type="match status" value="1"/>
</dbReference>
<protein>
    <submittedName>
        <fullName evidence="6">Helix-turn-helix transcriptional regulator</fullName>
    </submittedName>
</protein>
<evidence type="ECO:0000256" key="4">
    <source>
        <dbReference type="ARBA" id="ARBA00023163"/>
    </source>
</evidence>
<evidence type="ECO:0000313" key="6">
    <source>
        <dbReference type="EMBL" id="MDY0748372.1"/>
    </source>
</evidence>
<reference evidence="6 7" key="1">
    <citation type="submission" date="2023-11" db="EMBL/GenBank/DDBJ databases">
        <title>Paucibacter sp. nov., isolated from fresh soil in Korea.</title>
        <authorList>
            <person name="Le N.T.T."/>
        </authorList>
    </citation>
    <scope>NUCLEOTIDE SEQUENCE [LARGE SCALE GENOMIC DNA]</scope>
    <source>
        <strain evidence="6 7">R3-3</strain>
    </source>
</reference>
<dbReference type="InterPro" id="IPR011051">
    <property type="entry name" value="RmlC_Cupin_sf"/>
</dbReference>
<evidence type="ECO:0000256" key="3">
    <source>
        <dbReference type="ARBA" id="ARBA00023159"/>
    </source>
</evidence>
<dbReference type="InterPro" id="IPR020449">
    <property type="entry name" value="Tscrpt_reg_AraC-type_HTH"/>
</dbReference>
<dbReference type="InterPro" id="IPR018062">
    <property type="entry name" value="HTH_AraC-typ_CS"/>
</dbReference>
<dbReference type="PRINTS" id="PR00032">
    <property type="entry name" value="HTHARAC"/>
</dbReference>
<dbReference type="Gene3D" id="1.10.10.60">
    <property type="entry name" value="Homeodomain-like"/>
    <property type="match status" value="2"/>
</dbReference>
<evidence type="ECO:0000256" key="2">
    <source>
        <dbReference type="ARBA" id="ARBA00023125"/>
    </source>
</evidence>
<sequence>MLHSHDLLGVPRPVWTLADEYPARFVDPRHCHGRAQLLYAAQGVMSIVTDDASFVIPPQRAIWMPAGVFHEVTCRSAVSVRTLYVEAGSELPHDCRVIEVSPLLRALILEAMTLPREYDPAGRDGRIVQLIIDSIAAPASASLAAPMPRDKRLLPICQALIEDPTRADSIDDWAAEACMSRRTFTRSFREETGMSLAEWRQHVRLLEALARLACGQPVTTIAFDVGYESPSAFTAAFQRAFGVPPSRYMAQRS</sequence>
<dbReference type="Pfam" id="PF12833">
    <property type="entry name" value="HTH_18"/>
    <property type="match status" value="1"/>
</dbReference>
<accession>A0ABU5DPX8</accession>
<dbReference type="Proteomes" id="UP001285263">
    <property type="component" value="Unassembled WGS sequence"/>
</dbReference>
<dbReference type="SUPFAM" id="SSF46689">
    <property type="entry name" value="Homeodomain-like"/>
    <property type="match status" value="1"/>
</dbReference>
<keyword evidence="3" id="KW-0010">Activator</keyword>
<keyword evidence="2" id="KW-0238">DNA-binding</keyword>
<keyword evidence="4" id="KW-0804">Transcription</keyword>
<evidence type="ECO:0000259" key="5">
    <source>
        <dbReference type="PROSITE" id="PS01124"/>
    </source>
</evidence>
<dbReference type="SMART" id="SM00342">
    <property type="entry name" value="HTH_ARAC"/>
    <property type="match status" value="1"/>
</dbReference>
<dbReference type="Pfam" id="PF02311">
    <property type="entry name" value="AraC_binding"/>
    <property type="match status" value="1"/>
</dbReference>
<gene>
    <name evidence="6" type="ORF">SNE35_27990</name>
</gene>
<name>A0ABU5DPX8_9BURK</name>
<dbReference type="InterPro" id="IPR003313">
    <property type="entry name" value="AraC-bd"/>
</dbReference>
<dbReference type="EMBL" id="JAXCLA010000010">
    <property type="protein sequence ID" value="MDY0748372.1"/>
    <property type="molecule type" value="Genomic_DNA"/>
</dbReference>
<dbReference type="PANTHER" id="PTHR11019:SF159">
    <property type="entry name" value="TRANSCRIPTIONAL REGULATOR-RELATED"/>
    <property type="match status" value="1"/>
</dbReference>
<evidence type="ECO:0000313" key="7">
    <source>
        <dbReference type="Proteomes" id="UP001285263"/>
    </source>
</evidence>
<dbReference type="PROSITE" id="PS00041">
    <property type="entry name" value="HTH_ARAC_FAMILY_1"/>
    <property type="match status" value="1"/>
</dbReference>
<evidence type="ECO:0000256" key="1">
    <source>
        <dbReference type="ARBA" id="ARBA00023015"/>
    </source>
</evidence>
<dbReference type="InterPro" id="IPR018060">
    <property type="entry name" value="HTH_AraC"/>
</dbReference>
<dbReference type="SUPFAM" id="SSF51182">
    <property type="entry name" value="RmlC-like cupins"/>
    <property type="match status" value="1"/>
</dbReference>
<dbReference type="InterPro" id="IPR009057">
    <property type="entry name" value="Homeodomain-like_sf"/>
</dbReference>
<dbReference type="Gene3D" id="2.60.120.10">
    <property type="entry name" value="Jelly Rolls"/>
    <property type="match status" value="1"/>
</dbReference>
<dbReference type="RefSeq" id="WP_320426344.1">
    <property type="nucleotide sequence ID" value="NZ_JAXCLA010000010.1"/>
</dbReference>
<comment type="caution">
    <text evidence="6">The sequence shown here is derived from an EMBL/GenBank/DDBJ whole genome shotgun (WGS) entry which is preliminary data.</text>
</comment>
<keyword evidence="7" id="KW-1185">Reference proteome</keyword>
<dbReference type="PANTHER" id="PTHR11019">
    <property type="entry name" value="HTH-TYPE TRANSCRIPTIONAL REGULATOR NIMR"/>
    <property type="match status" value="1"/>
</dbReference>
<proteinExistence type="predicted"/>
<dbReference type="PROSITE" id="PS01124">
    <property type="entry name" value="HTH_ARAC_FAMILY_2"/>
    <property type="match status" value="1"/>
</dbReference>
<dbReference type="InterPro" id="IPR014710">
    <property type="entry name" value="RmlC-like_jellyroll"/>
</dbReference>